<gene>
    <name evidence="1" type="ORF">DHW03_13710</name>
</gene>
<comment type="caution">
    <text evidence="1">The sequence shown here is derived from an EMBL/GenBank/DDBJ whole genome shotgun (WGS) entry which is preliminary data.</text>
</comment>
<dbReference type="EMBL" id="QGNZ01000003">
    <property type="protein sequence ID" value="PWS27064.1"/>
    <property type="molecule type" value="Genomic_DNA"/>
</dbReference>
<protein>
    <submittedName>
        <fullName evidence="1">Uncharacterized protein</fullName>
    </submittedName>
</protein>
<dbReference type="Proteomes" id="UP000245379">
    <property type="component" value="Unassembled WGS sequence"/>
</dbReference>
<organism evidence="1 2">
    <name type="scientific">Pedobacter yonginense</name>
    <dbReference type="NCBI Taxonomy" id="651869"/>
    <lineage>
        <taxon>Bacteria</taxon>
        <taxon>Pseudomonadati</taxon>
        <taxon>Bacteroidota</taxon>
        <taxon>Sphingobacteriia</taxon>
        <taxon>Sphingobacteriales</taxon>
        <taxon>Sphingobacteriaceae</taxon>
        <taxon>Pedobacter</taxon>
    </lineage>
</organism>
<reference evidence="1 2" key="1">
    <citation type="submission" date="2018-05" db="EMBL/GenBank/DDBJ databases">
        <title>Pedobacter paludis sp. nov., isolated from wetland soil.</title>
        <authorList>
            <person name="Zhang Y."/>
            <person name="Wang G."/>
        </authorList>
    </citation>
    <scope>NUCLEOTIDE SEQUENCE [LARGE SCALE GENOMIC DNA]</scope>
    <source>
        <strain evidence="1 2">KCTC22721</strain>
    </source>
</reference>
<evidence type="ECO:0000313" key="2">
    <source>
        <dbReference type="Proteomes" id="UP000245379"/>
    </source>
</evidence>
<keyword evidence="2" id="KW-1185">Reference proteome</keyword>
<name>A0A317EKG2_9SPHI</name>
<proteinExistence type="predicted"/>
<dbReference type="AlphaFoldDB" id="A0A317EKG2"/>
<accession>A0A317EKG2</accession>
<evidence type="ECO:0000313" key="1">
    <source>
        <dbReference type="EMBL" id="PWS27064.1"/>
    </source>
</evidence>
<sequence>MVSKYQTNAWLFKKPIKIVTIRAGNLWTLLDKSLSATKLGNVAHFGWTCKSKSRQCFRNAGLT</sequence>